<dbReference type="PROSITE" id="PS50011">
    <property type="entry name" value="PROTEIN_KINASE_DOM"/>
    <property type="match status" value="1"/>
</dbReference>
<evidence type="ECO:0000256" key="3">
    <source>
        <dbReference type="ARBA" id="ARBA00022741"/>
    </source>
</evidence>
<keyword evidence="4" id="KW-0418">Kinase</keyword>
<accession>A0A382KGC2</accession>
<name>A0A382KGC2_9ZZZZ</name>
<evidence type="ECO:0000256" key="1">
    <source>
        <dbReference type="ARBA" id="ARBA00022527"/>
    </source>
</evidence>
<sequence>MPPEDRTILEGAMPEGKGGSGSVPADGSTIVEGTGGGAGDSTIIEGVQARAEASINLVEGGQFLEYTLQKPLQVTSGEADLWFIADTEGKEYVLKLYRFGIKPKKEIAEKIRTLGYEHVVTVEESGESSGRSYEVLEKIEHGDLDKYAGGKPLEEGQLKVVVEELGSAVAHMHEADIIHRDIKPANILVRTLDPLDLVMTDFGISSMSDVSLHMTSVNRTALYSAPEAINGVVAKGSDWWCVGVIILKLLQGKHPLEGMTEQAITFQLVTKGIEVPEEIGQDWQLLLKGLLTRDPDKRWAWGEVEQWLEGKQDIATHYEGDQKEEKQYDYRPYKLHGREIY</sequence>
<evidence type="ECO:0000256" key="5">
    <source>
        <dbReference type="ARBA" id="ARBA00022840"/>
    </source>
</evidence>
<keyword evidence="1" id="KW-0723">Serine/threonine-protein kinase</keyword>
<dbReference type="GO" id="GO:0005524">
    <property type="term" value="F:ATP binding"/>
    <property type="evidence" value="ECO:0007669"/>
    <property type="project" value="UniProtKB-KW"/>
</dbReference>
<evidence type="ECO:0000256" key="6">
    <source>
        <dbReference type="SAM" id="MobiDB-lite"/>
    </source>
</evidence>
<dbReference type="PANTHER" id="PTHR24351">
    <property type="entry name" value="RIBOSOMAL PROTEIN S6 KINASE"/>
    <property type="match status" value="1"/>
</dbReference>
<evidence type="ECO:0000259" key="7">
    <source>
        <dbReference type="PROSITE" id="PS50011"/>
    </source>
</evidence>
<reference evidence="8" key="1">
    <citation type="submission" date="2018-05" db="EMBL/GenBank/DDBJ databases">
        <authorList>
            <person name="Lanie J.A."/>
            <person name="Ng W.-L."/>
            <person name="Kazmierczak K.M."/>
            <person name="Andrzejewski T.M."/>
            <person name="Davidsen T.M."/>
            <person name="Wayne K.J."/>
            <person name="Tettelin H."/>
            <person name="Glass J.I."/>
            <person name="Rusch D."/>
            <person name="Podicherti R."/>
            <person name="Tsui H.-C.T."/>
            <person name="Winkler M.E."/>
        </authorList>
    </citation>
    <scope>NUCLEOTIDE SEQUENCE</scope>
</reference>
<evidence type="ECO:0000256" key="2">
    <source>
        <dbReference type="ARBA" id="ARBA00022679"/>
    </source>
</evidence>
<protein>
    <recommendedName>
        <fullName evidence="7">Protein kinase domain-containing protein</fullName>
    </recommendedName>
</protein>
<evidence type="ECO:0000256" key="4">
    <source>
        <dbReference type="ARBA" id="ARBA00022777"/>
    </source>
</evidence>
<gene>
    <name evidence="8" type="ORF">METZ01_LOCUS276302</name>
</gene>
<keyword evidence="2" id="KW-0808">Transferase</keyword>
<dbReference type="InterPro" id="IPR011009">
    <property type="entry name" value="Kinase-like_dom_sf"/>
</dbReference>
<dbReference type="PROSITE" id="PS00108">
    <property type="entry name" value="PROTEIN_KINASE_ST"/>
    <property type="match status" value="1"/>
</dbReference>
<dbReference type="SUPFAM" id="SSF56112">
    <property type="entry name" value="Protein kinase-like (PK-like)"/>
    <property type="match status" value="1"/>
</dbReference>
<evidence type="ECO:0000313" key="8">
    <source>
        <dbReference type="EMBL" id="SVC23448.1"/>
    </source>
</evidence>
<keyword evidence="3" id="KW-0547">Nucleotide-binding</keyword>
<feature type="domain" description="Protein kinase" evidence="7">
    <location>
        <begin position="52"/>
        <end position="308"/>
    </location>
</feature>
<dbReference type="InterPro" id="IPR008271">
    <property type="entry name" value="Ser/Thr_kinase_AS"/>
</dbReference>
<dbReference type="GO" id="GO:0004674">
    <property type="term" value="F:protein serine/threonine kinase activity"/>
    <property type="evidence" value="ECO:0007669"/>
    <property type="project" value="UniProtKB-KW"/>
</dbReference>
<feature type="region of interest" description="Disordered" evidence="6">
    <location>
        <begin position="1"/>
        <end position="24"/>
    </location>
</feature>
<proteinExistence type="predicted"/>
<dbReference type="SMART" id="SM00220">
    <property type="entry name" value="S_TKc"/>
    <property type="match status" value="1"/>
</dbReference>
<dbReference type="InterPro" id="IPR000719">
    <property type="entry name" value="Prot_kinase_dom"/>
</dbReference>
<keyword evidence="5" id="KW-0067">ATP-binding</keyword>
<dbReference type="Pfam" id="PF00069">
    <property type="entry name" value="Pkinase"/>
    <property type="match status" value="1"/>
</dbReference>
<dbReference type="EMBL" id="UINC01080478">
    <property type="protein sequence ID" value="SVC23448.1"/>
    <property type="molecule type" value="Genomic_DNA"/>
</dbReference>
<feature type="non-terminal residue" evidence="8">
    <location>
        <position position="341"/>
    </location>
</feature>
<dbReference type="Gene3D" id="1.10.510.10">
    <property type="entry name" value="Transferase(Phosphotransferase) domain 1"/>
    <property type="match status" value="1"/>
</dbReference>
<dbReference type="AlphaFoldDB" id="A0A382KGC2"/>
<organism evidence="8">
    <name type="scientific">marine metagenome</name>
    <dbReference type="NCBI Taxonomy" id="408172"/>
    <lineage>
        <taxon>unclassified sequences</taxon>
        <taxon>metagenomes</taxon>
        <taxon>ecological metagenomes</taxon>
    </lineage>
</organism>